<dbReference type="FunFam" id="3.30.390.50:FF:000003">
    <property type="entry name" value="Aldehyde oxidase1"/>
    <property type="match status" value="1"/>
</dbReference>
<dbReference type="GO" id="GO:0005506">
    <property type="term" value="F:iron ion binding"/>
    <property type="evidence" value="ECO:0007669"/>
    <property type="project" value="InterPro"/>
</dbReference>
<dbReference type="Proteomes" id="UP000801492">
    <property type="component" value="Unassembled WGS sequence"/>
</dbReference>
<dbReference type="SMART" id="SM01092">
    <property type="entry name" value="CO_deh_flav_C"/>
    <property type="match status" value="1"/>
</dbReference>
<dbReference type="Gene3D" id="3.30.365.10">
    <property type="entry name" value="Aldehyde oxidase/xanthine dehydrogenase, molybdopterin binding domain"/>
    <property type="match status" value="4"/>
</dbReference>
<dbReference type="InterPro" id="IPR016169">
    <property type="entry name" value="FAD-bd_PCMH_sub2"/>
</dbReference>
<comment type="cofactor">
    <cofactor evidence="1">
        <name>Mo-molybdopterin</name>
        <dbReference type="ChEBI" id="CHEBI:71302"/>
    </cofactor>
</comment>
<sequence length="841" mass="93853">VYKRIKEPDVYIDITSVEGLLNHTISDNNLILGANMTLTNAMNLFYKLSKEQKNFSYLSKLADHIDLIANVPVRNTGTLAGNLFSKHEHHEFPSDIYLIFESVGATLTLVGIDRQEVRTDLVEFLSKDMRGKIIKNIVLPALDQTYKYESYKIMPRAQNAHALVNAGFLFKLDANSNVQSARIVYGSINPEFVHAKNSEKYLIGKSLFDNNTMQTLFQTLDSELFPDYVLPDPSPEFRKKLAIALCYKFILSIAIDDKVSARNKSGGKTFIRPVSVGTQDFETNQSLYPLTRPIPKIEALGQCTGQAKYIMDMPDQPGQLYAAFVLAKAPPQSTIINIDASKALAMDGVKAFYDKSHIPGDNNFTPVDAFPTFFNRTEELFCSGIVKHYFQPVGVIVANSQELAEKAADMVQVNYKEGKQKPLLTIRDIIAAKSKDKIFQEGKIQRKLKGSDVKHVIRGTFDISWQYHYTMETQCCVVIPTEDGLDMYPSTQNKTGAQVAAATVLNIPANKINVIVRRLGGGYGAKISRNSLVSSAAALAAYKLKKPVKLLMPLITNMNVIGKRNPFSMDYEVGVDEKGKIQYLDVTLYTDLGSEGGNENVAPYILHDFPNIYDQDPWDVTVYSTRSDCHNGTWCRAPASTEALAAIENIMEHVAVTLNLDPVKVRLENMSQENPEVEKYIAELVEWAEIDKRKKEIEQFNKTNRWVKRGLSALPMRYPFNYFGCWHVIISIYQVDGTVSVAHGGIEMGQGINTKVAQVCAYALGIPVEMISIKPSNNLISPNAMPSAGSVTSETVCLATLNACEVLKERMKPIKDKMDNPTWQELVRQCFTANIDLCVTS</sequence>
<keyword evidence="9" id="KW-0576">Peroxisome</keyword>
<keyword evidence="7" id="KW-0560">Oxidoreductase</keyword>
<evidence type="ECO:0000256" key="9">
    <source>
        <dbReference type="ARBA" id="ARBA00023140"/>
    </source>
</evidence>
<dbReference type="AlphaFoldDB" id="A0A8K0GHU3"/>
<dbReference type="PROSITE" id="PS51387">
    <property type="entry name" value="FAD_PCMH"/>
    <property type="match status" value="1"/>
</dbReference>
<name>A0A8K0GHU3_IGNLU</name>
<dbReference type="InterPro" id="IPR046867">
    <property type="entry name" value="AldOxase/xan_DH_MoCoBD2"/>
</dbReference>
<dbReference type="Pfam" id="PF20256">
    <property type="entry name" value="MoCoBD_2"/>
    <property type="match status" value="1"/>
</dbReference>
<dbReference type="FunFam" id="3.30.365.10:FF:000001">
    <property type="entry name" value="Xanthine dehydrogenase oxidase"/>
    <property type="match status" value="1"/>
</dbReference>
<dbReference type="FunFam" id="3.90.1170.50:FF:000003">
    <property type="entry name" value="Aldehyde oxidase"/>
    <property type="match status" value="1"/>
</dbReference>
<dbReference type="Gene3D" id="3.30.465.10">
    <property type="match status" value="1"/>
</dbReference>
<dbReference type="SUPFAM" id="SSF54665">
    <property type="entry name" value="CO dehydrogenase molybdoprotein N-domain-like"/>
    <property type="match status" value="1"/>
</dbReference>
<dbReference type="InterPro" id="IPR005107">
    <property type="entry name" value="CO_DH_flav_C"/>
</dbReference>
<dbReference type="GO" id="GO:0071949">
    <property type="term" value="F:FAD binding"/>
    <property type="evidence" value="ECO:0007669"/>
    <property type="project" value="InterPro"/>
</dbReference>
<comment type="similarity">
    <text evidence="3">Belongs to the xanthine dehydrogenase family.</text>
</comment>
<reference evidence="14" key="1">
    <citation type="submission" date="2019-08" db="EMBL/GenBank/DDBJ databases">
        <title>The genome of the North American firefly Photinus pyralis.</title>
        <authorList>
            <consortium name="Photinus pyralis genome working group"/>
            <person name="Fallon T.R."/>
            <person name="Sander Lower S.E."/>
            <person name="Weng J.-K."/>
        </authorList>
    </citation>
    <scope>NUCLEOTIDE SEQUENCE</scope>
    <source>
        <strain evidence="14">TRF0915ILg1</strain>
        <tissue evidence="14">Whole body</tissue>
    </source>
</reference>
<dbReference type="InterPro" id="IPR036683">
    <property type="entry name" value="CO_DH_flav_C_dom_sf"/>
</dbReference>
<evidence type="ECO:0000313" key="15">
    <source>
        <dbReference type="Proteomes" id="UP000801492"/>
    </source>
</evidence>
<dbReference type="FunFam" id="3.30.465.10:FF:000013">
    <property type="entry name" value="Aldehyde oxidase"/>
    <property type="match status" value="1"/>
</dbReference>
<keyword evidence="6" id="KW-0408">Iron</keyword>
<feature type="non-terminal residue" evidence="14">
    <location>
        <position position="1"/>
    </location>
</feature>
<evidence type="ECO:0000256" key="7">
    <source>
        <dbReference type="ARBA" id="ARBA00023002"/>
    </source>
</evidence>
<dbReference type="InterPro" id="IPR002346">
    <property type="entry name" value="Mopterin_DH_FAD-bd"/>
</dbReference>
<dbReference type="Pfam" id="PF02738">
    <property type="entry name" value="MoCoBD_1"/>
    <property type="match status" value="1"/>
</dbReference>
<evidence type="ECO:0000256" key="5">
    <source>
        <dbReference type="ARBA" id="ARBA00022505"/>
    </source>
</evidence>
<evidence type="ECO:0000259" key="13">
    <source>
        <dbReference type="PROSITE" id="PS51387"/>
    </source>
</evidence>
<comment type="cofactor">
    <cofactor evidence="10">
        <name>[2Fe-2S] cluster</name>
        <dbReference type="ChEBI" id="CHEBI:190135"/>
    </cofactor>
</comment>
<dbReference type="Pfam" id="PF00941">
    <property type="entry name" value="FAD_binding_5"/>
    <property type="match status" value="1"/>
</dbReference>
<comment type="caution">
    <text evidence="14">The sequence shown here is derived from an EMBL/GenBank/DDBJ whole genome shotgun (WGS) entry which is preliminary data.</text>
</comment>
<dbReference type="Gene3D" id="3.90.1170.50">
    <property type="entry name" value="Aldehyde oxidase/xanthine dehydrogenase, a/b hammerhead"/>
    <property type="match status" value="1"/>
</dbReference>
<evidence type="ECO:0000256" key="6">
    <source>
        <dbReference type="ARBA" id="ARBA00022714"/>
    </source>
</evidence>
<feature type="non-terminal residue" evidence="14">
    <location>
        <position position="841"/>
    </location>
</feature>
<evidence type="ECO:0000256" key="10">
    <source>
        <dbReference type="ARBA" id="ARBA00034078"/>
    </source>
</evidence>
<keyword evidence="15" id="KW-1185">Reference proteome</keyword>
<proteinExistence type="inferred from homology"/>
<dbReference type="PANTHER" id="PTHR11908:SF132">
    <property type="entry name" value="ALDEHYDE OXIDASE 1-RELATED"/>
    <property type="match status" value="1"/>
</dbReference>
<dbReference type="InterPro" id="IPR000674">
    <property type="entry name" value="Ald_Oxase/Xan_DH_a/b"/>
</dbReference>
<dbReference type="SUPFAM" id="SSF55447">
    <property type="entry name" value="CO dehydrogenase flavoprotein C-terminal domain-like"/>
    <property type="match status" value="1"/>
</dbReference>
<dbReference type="GO" id="GO:0051537">
    <property type="term" value="F:2 iron, 2 sulfur cluster binding"/>
    <property type="evidence" value="ECO:0007669"/>
    <property type="project" value="UniProtKB-KW"/>
</dbReference>
<gene>
    <name evidence="14" type="ORF">ILUMI_05782</name>
</gene>
<keyword evidence="5" id="KW-0500">Molybdenum</keyword>
<comment type="catalytic activity">
    <reaction evidence="11">
        <text>indole-3-acetaldehyde + O2 + H2O = (indol-3-yl)acetate + H2O2 + H(+)</text>
        <dbReference type="Rhea" id="RHEA:16277"/>
        <dbReference type="ChEBI" id="CHEBI:15377"/>
        <dbReference type="ChEBI" id="CHEBI:15378"/>
        <dbReference type="ChEBI" id="CHEBI:15379"/>
        <dbReference type="ChEBI" id="CHEBI:16240"/>
        <dbReference type="ChEBI" id="CHEBI:18086"/>
        <dbReference type="ChEBI" id="CHEBI:30854"/>
        <dbReference type="EC" id="1.2.3.7"/>
    </reaction>
</comment>
<dbReference type="SUPFAM" id="SSF56176">
    <property type="entry name" value="FAD-binding/transporter-associated domain-like"/>
    <property type="match status" value="1"/>
</dbReference>
<evidence type="ECO:0000256" key="4">
    <source>
        <dbReference type="ARBA" id="ARBA00011738"/>
    </source>
</evidence>
<feature type="domain" description="FAD-binding PCMH-type" evidence="13">
    <location>
        <begin position="1"/>
        <end position="144"/>
    </location>
</feature>
<dbReference type="PANTHER" id="PTHR11908">
    <property type="entry name" value="XANTHINE DEHYDROGENASE"/>
    <property type="match status" value="1"/>
</dbReference>
<evidence type="ECO:0000256" key="11">
    <source>
        <dbReference type="ARBA" id="ARBA00052415"/>
    </source>
</evidence>
<dbReference type="GO" id="GO:0005777">
    <property type="term" value="C:peroxisome"/>
    <property type="evidence" value="ECO:0007669"/>
    <property type="project" value="UniProtKB-SubCell"/>
</dbReference>
<dbReference type="Gene3D" id="3.30.390.50">
    <property type="entry name" value="CO dehydrogenase flavoprotein, C-terminal domain"/>
    <property type="match status" value="1"/>
</dbReference>
<keyword evidence="6" id="KW-0479">Metal-binding</keyword>
<dbReference type="SMART" id="SM01008">
    <property type="entry name" value="Ald_Xan_dh_C"/>
    <property type="match status" value="1"/>
</dbReference>
<dbReference type="InterPro" id="IPR016166">
    <property type="entry name" value="FAD-bd_PCMH"/>
</dbReference>
<dbReference type="InterPro" id="IPR036856">
    <property type="entry name" value="Ald_Oxase/Xan_DH_a/b_sf"/>
</dbReference>
<evidence type="ECO:0000313" key="14">
    <source>
        <dbReference type="EMBL" id="KAF2900404.1"/>
    </source>
</evidence>
<dbReference type="InterPro" id="IPR037165">
    <property type="entry name" value="AldOxase/xan_DH_Mopterin-bd_sf"/>
</dbReference>
<evidence type="ECO:0000256" key="8">
    <source>
        <dbReference type="ARBA" id="ARBA00023014"/>
    </source>
</evidence>
<comment type="subcellular location">
    <subcellularLocation>
        <location evidence="2">Peroxisome</location>
    </subcellularLocation>
</comment>
<keyword evidence="6" id="KW-0001">2Fe-2S</keyword>
<evidence type="ECO:0000256" key="2">
    <source>
        <dbReference type="ARBA" id="ARBA00004275"/>
    </source>
</evidence>
<protein>
    <recommendedName>
        <fullName evidence="12">Indole-3-acetaldehyde oxidase</fullName>
    </recommendedName>
</protein>
<organism evidence="14 15">
    <name type="scientific">Ignelater luminosus</name>
    <name type="common">Cucubano</name>
    <name type="synonym">Pyrophorus luminosus</name>
    <dbReference type="NCBI Taxonomy" id="2038154"/>
    <lineage>
        <taxon>Eukaryota</taxon>
        <taxon>Metazoa</taxon>
        <taxon>Ecdysozoa</taxon>
        <taxon>Arthropoda</taxon>
        <taxon>Hexapoda</taxon>
        <taxon>Insecta</taxon>
        <taxon>Pterygota</taxon>
        <taxon>Neoptera</taxon>
        <taxon>Endopterygota</taxon>
        <taxon>Coleoptera</taxon>
        <taxon>Polyphaga</taxon>
        <taxon>Elateriformia</taxon>
        <taxon>Elateroidea</taxon>
        <taxon>Elateridae</taxon>
        <taxon>Agrypninae</taxon>
        <taxon>Pyrophorini</taxon>
        <taxon>Ignelater</taxon>
    </lineage>
</organism>
<dbReference type="EMBL" id="VTPC01002221">
    <property type="protein sequence ID" value="KAF2900404.1"/>
    <property type="molecule type" value="Genomic_DNA"/>
</dbReference>
<dbReference type="OrthoDB" id="8300278at2759"/>
<dbReference type="InterPro" id="IPR016208">
    <property type="entry name" value="Ald_Oxase/xanthine_DH-like"/>
</dbReference>
<keyword evidence="8" id="KW-0411">Iron-sulfur</keyword>
<dbReference type="Pfam" id="PF03450">
    <property type="entry name" value="CO_deh_flav_C"/>
    <property type="match status" value="1"/>
</dbReference>
<dbReference type="FunFam" id="3.30.365.10:FF:000008">
    <property type="entry name" value="Aldehyde oxidase1"/>
    <property type="match status" value="1"/>
</dbReference>
<dbReference type="Pfam" id="PF01315">
    <property type="entry name" value="Ald_Xan_dh_C"/>
    <property type="match status" value="1"/>
</dbReference>
<accession>A0A8K0GHU3</accession>
<evidence type="ECO:0000256" key="1">
    <source>
        <dbReference type="ARBA" id="ARBA00001924"/>
    </source>
</evidence>
<dbReference type="SUPFAM" id="SSF56003">
    <property type="entry name" value="Molybdenum cofactor-binding domain"/>
    <property type="match status" value="1"/>
</dbReference>
<dbReference type="GO" id="GO:0050302">
    <property type="term" value="F:indole-3-acetaldehyde oxidase activity"/>
    <property type="evidence" value="ECO:0007669"/>
    <property type="project" value="UniProtKB-EC"/>
</dbReference>
<comment type="subunit">
    <text evidence="4">Homodimer.</text>
</comment>
<dbReference type="InterPro" id="IPR008274">
    <property type="entry name" value="AldOxase/xan_DH_MoCoBD1"/>
</dbReference>
<dbReference type="InterPro" id="IPR036318">
    <property type="entry name" value="FAD-bd_PCMH-like_sf"/>
</dbReference>
<evidence type="ECO:0000256" key="12">
    <source>
        <dbReference type="ARBA" id="ARBA00072265"/>
    </source>
</evidence>
<evidence type="ECO:0000256" key="3">
    <source>
        <dbReference type="ARBA" id="ARBA00006849"/>
    </source>
</evidence>